<evidence type="ECO:0000256" key="9">
    <source>
        <dbReference type="ARBA" id="ARBA00022840"/>
    </source>
</evidence>
<keyword evidence="7" id="KW-0347">Helicase</keyword>
<feature type="region of interest" description="Disordered" evidence="12">
    <location>
        <begin position="121"/>
        <end position="155"/>
    </location>
</feature>
<evidence type="ECO:0000256" key="2">
    <source>
        <dbReference type="ARBA" id="ARBA00007025"/>
    </source>
</evidence>
<evidence type="ECO:0000256" key="5">
    <source>
        <dbReference type="ARBA" id="ARBA00022771"/>
    </source>
</evidence>
<keyword evidence="4" id="KW-0547">Nucleotide-binding</keyword>
<dbReference type="Proteomes" id="UP001530293">
    <property type="component" value="Unassembled WGS sequence"/>
</dbReference>
<feature type="domain" description="Helicase C-terminal" evidence="15">
    <location>
        <begin position="1248"/>
        <end position="1421"/>
    </location>
</feature>
<dbReference type="SUPFAM" id="SSF52540">
    <property type="entry name" value="P-loop containing nucleoside triphosphate hydrolases"/>
    <property type="match status" value="2"/>
</dbReference>
<keyword evidence="8" id="KW-0862">Zinc</keyword>
<dbReference type="GO" id="GO:0005634">
    <property type="term" value="C:nucleus"/>
    <property type="evidence" value="ECO:0007669"/>
    <property type="project" value="UniProtKB-SubCell"/>
</dbReference>
<feature type="compositionally biased region" description="Basic and acidic residues" evidence="12">
    <location>
        <begin position="409"/>
        <end position="421"/>
    </location>
</feature>
<feature type="compositionally biased region" description="Low complexity" evidence="12">
    <location>
        <begin position="39"/>
        <end position="48"/>
    </location>
</feature>
<dbReference type="InterPro" id="IPR000330">
    <property type="entry name" value="SNF2_N"/>
</dbReference>
<feature type="compositionally biased region" description="Low complexity" evidence="12">
    <location>
        <begin position="383"/>
        <end position="396"/>
    </location>
</feature>
<dbReference type="GO" id="GO:0008270">
    <property type="term" value="F:zinc ion binding"/>
    <property type="evidence" value="ECO:0007669"/>
    <property type="project" value="UniProtKB-KW"/>
</dbReference>
<protein>
    <recommendedName>
        <fullName evidence="18">Transcriptional regulator ATRX</fullName>
    </recommendedName>
</protein>
<evidence type="ECO:0000259" key="14">
    <source>
        <dbReference type="PROSITE" id="PS51192"/>
    </source>
</evidence>
<dbReference type="PROSITE" id="PS51192">
    <property type="entry name" value="HELICASE_ATP_BIND_1"/>
    <property type="match status" value="1"/>
</dbReference>
<dbReference type="Gene3D" id="3.30.40.10">
    <property type="entry name" value="Zinc/RING finger domain, C3HC4 (zinc finger)"/>
    <property type="match status" value="1"/>
</dbReference>
<dbReference type="Gene3D" id="3.40.50.300">
    <property type="entry name" value="P-loop containing nucleotide triphosphate hydrolases"/>
    <property type="match status" value="1"/>
</dbReference>
<evidence type="ECO:0000256" key="12">
    <source>
        <dbReference type="SAM" id="MobiDB-lite"/>
    </source>
</evidence>
<dbReference type="InterPro" id="IPR027417">
    <property type="entry name" value="P-loop_NTPase"/>
</dbReference>
<evidence type="ECO:0000256" key="11">
    <source>
        <dbReference type="ARBA" id="ARBA00023242"/>
    </source>
</evidence>
<feature type="compositionally biased region" description="Basic and acidic residues" evidence="12">
    <location>
        <begin position="90"/>
        <end position="106"/>
    </location>
</feature>
<evidence type="ECO:0000256" key="7">
    <source>
        <dbReference type="ARBA" id="ARBA00022806"/>
    </source>
</evidence>
<comment type="caution">
    <text evidence="16">The sequence shown here is derived from an EMBL/GenBank/DDBJ whole genome shotgun (WGS) entry which is preliminary data.</text>
</comment>
<evidence type="ECO:0000256" key="3">
    <source>
        <dbReference type="ARBA" id="ARBA00022723"/>
    </source>
</evidence>
<dbReference type="PROSITE" id="PS51050">
    <property type="entry name" value="ZF_CW"/>
    <property type="match status" value="1"/>
</dbReference>
<dbReference type="GO" id="GO:0003677">
    <property type="term" value="F:DNA binding"/>
    <property type="evidence" value="ECO:0007669"/>
    <property type="project" value="UniProtKB-KW"/>
</dbReference>
<name>A0ABD3MLY8_9STRA</name>
<dbReference type="InterPro" id="IPR014001">
    <property type="entry name" value="Helicase_ATP-bd"/>
</dbReference>
<dbReference type="PANTHER" id="PTHR45797">
    <property type="entry name" value="RAD54-LIKE"/>
    <property type="match status" value="1"/>
</dbReference>
<evidence type="ECO:0000313" key="17">
    <source>
        <dbReference type="Proteomes" id="UP001530293"/>
    </source>
</evidence>
<dbReference type="Gene3D" id="3.30.40.100">
    <property type="match status" value="1"/>
</dbReference>
<dbReference type="SMART" id="SM00487">
    <property type="entry name" value="DEXDc"/>
    <property type="match status" value="1"/>
</dbReference>
<dbReference type="InterPro" id="IPR038718">
    <property type="entry name" value="SNF2-like_sf"/>
</dbReference>
<dbReference type="InterPro" id="IPR044574">
    <property type="entry name" value="ARIP4-like"/>
</dbReference>
<keyword evidence="10" id="KW-0238">DNA-binding</keyword>
<keyword evidence="11" id="KW-0539">Nucleus</keyword>
<evidence type="ECO:0000256" key="10">
    <source>
        <dbReference type="ARBA" id="ARBA00023125"/>
    </source>
</evidence>
<reference evidence="16 17" key="1">
    <citation type="submission" date="2024-10" db="EMBL/GenBank/DDBJ databases">
        <title>Updated reference genomes for cyclostephanoid diatoms.</title>
        <authorList>
            <person name="Roberts W.R."/>
            <person name="Alverson A.J."/>
        </authorList>
    </citation>
    <scope>NUCLEOTIDE SEQUENCE [LARGE SCALE GENOMIC DNA]</scope>
    <source>
        <strain evidence="16 17">AJA232-27</strain>
    </source>
</reference>
<dbReference type="SMART" id="SM00490">
    <property type="entry name" value="HELICc"/>
    <property type="match status" value="1"/>
</dbReference>
<keyword evidence="6" id="KW-0378">Hydrolase</keyword>
<accession>A0ABD3MLY8</accession>
<dbReference type="InterPro" id="IPR011124">
    <property type="entry name" value="Znf_CW"/>
</dbReference>
<dbReference type="GO" id="GO:0004386">
    <property type="term" value="F:helicase activity"/>
    <property type="evidence" value="ECO:0007669"/>
    <property type="project" value="UniProtKB-KW"/>
</dbReference>
<dbReference type="PROSITE" id="PS51194">
    <property type="entry name" value="HELICASE_CTER"/>
    <property type="match status" value="1"/>
</dbReference>
<evidence type="ECO:0000256" key="8">
    <source>
        <dbReference type="ARBA" id="ARBA00022833"/>
    </source>
</evidence>
<dbReference type="CDD" id="cd18793">
    <property type="entry name" value="SF2_C_SNF"/>
    <property type="match status" value="1"/>
</dbReference>
<evidence type="ECO:0000256" key="6">
    <source>
        <dbReference type="ARBA" id="ARBA00022801"/>
    </source>
</evidence>
<evidence type="ECO:0000313" key="16">
    <source>
        <dbReference type="EMBL" id="KAL3764934.1"/>
    </source>
</evidence>
<evidence type="ECO:0000256" key="1">
    <source>
        <dbReference type="ARBA" id="ARBA00004123"/>
    </source>
</evidence>
<keyword evidence="3" id="KW-0479">Metal-binding</keyword>
<feature type="domain" description="CW-type" evidence="13">
    <location>
        <begin position="1432"/>
        <end position="1488"/>
    </location>
</feature>
<keyword evidence="9" id="KW-0067">ATP-binding</keyword>
<feature type="compositionally biased region" description="Polar residues" evidence="12">
    <location>
        <begin position="1"/>
        <end position="21"/>
    </location>
</feature>
<dbReference type="InterPro" id="IPR013083">
    <property type="entry name" value="Znf_RING/FYVE/PHD"/>
</dbReference>
<evidence type="ECO:0000259" key="13">
    <source>
        <dbReference type="PROSITE" id="PS51050"/>
    </source>
</evidence>
<dbReference type="InterPro" id="IPR049730">
    <property type="entry name" value="SNF2/RAD54-like_C"/>
</dbReference>
<organism evidence="16 17">
    <name type="scientific">Discostella pseudostelligera</name>
    <dbReference type="NCBI Taxonomy" id="259834"/>
    <lineage>
        <taxon>Eukaryota</taxon>
        <taxon>Sar</taxon>
        <taxon>Stramenopiles</taxon>
        <taxon>Ochrophyta</taxon>
        <taxon>Bacillariophyta</taxon>
        <taxon>Coscinodiscophyceae</taxon>
        <taxon>Thalassiosirophycidae</taxon>
        <taxon>Stephanodiscales</taxon>
        <taxon>Stephanodiscaceae</taxon>
        <taxon>Discostella</taxon>
    </lineage>
</organism>
<feature type="region of interest" description="Disordered" evidence="12">
    <location>
        <begin position="180"/>
        <end position="201"/>
    </location>
</feature>
<feature type="region of interest" description="Disordered" evidence="12">
    <location>
        <begin position="1"/>
        <end position="27"/>
    </location>
</feature>
<evidence type="ECO:0000256" key="4">
    <source>
        <dbReference type="ARBA" id="ARBA00022741"/>
    </source>
</evidence>
<dbReference type="Pfam" id="PF07496">
    <property type="entry name" value="zf-CW"/>
    <property type="match status" value="1"/>
</dbReference>
<dbReference type="Pfam" id="PF00176">
    <property type="entry name" value="SNF2-rel_dom"/>
    <property type="match status" value="1"/>
</dbReference>
<comment type="similarity">
    <text evidence="2">Belongs to the SNF2/RAD54 helicase family.</text>
</comment>
<keyword evidence="5" id="KW-0863">Zinc-finger</keyword>
<feature type="region of interest" description="Disordered" evidence="12">
    <location>
        <begin position="1574"/>
        <end position="1728"/>
    </location>
</feature>
<feature type="compositionally biased region" description="Acidic residues" evidence="12">
    <location>
        <begin position="137"/>
        <end position="146"/>
    </location>
</feature>
<gene>
    <name evidence="16" type="ORF">ACHAWU_003794</name>
</gene>
<dbReference type="InterPro" id="IPR001650">
    <property type="entry name" value="Helicase_C-like"/>
</dbReference>
<feature type="region of interest" description="Disordered" evidence="12">
    <location>
        <begin position="39"/>
        <end position="62"/>
    </location>
</feature>
<dbReference type="Gene3D" id="3.40.50.10810">
    <property type="entry name" value="Tandem AAA-ATPase domain"/>
    <property type="match status" value="1"/>
</dbReference>
<dbReference type="EMBL" id="JALLBG020000100">
    <property type="protein sequence ID" value="KAL3764934.1"/>
    <property type="molecule type" value="Genomic_DNA"/>
</dbReference>
<feature type="domain" description="Helicase ATP-binding" evidence="14">
    <location>
        <begin position="833"/>
        <end position="1037"/>
    </location>
</feature>
<feature type="compositionally biased region" description="Low complexity" evidence="12">
    <location>
        <begin position="75"/>
        <end position="86"/>
    </location>
</feature>
<proteinExistence type="inferred from homology"/>
<evidence type="ECO:0000259" key="15">
    <source>
        <dbReference type="PROSITE" id="PS51194"/>
    </source>
</evidence>
<feature type="region of interest" description="Disordered" evidence="12">
    <location>
        <begin position="383"/>
        <end position="421"/>
    </location>
</feature>
<sequence length="1728" mass="192694">MPRTEPTNTKLPLATRQSLSASKAKGQEVTVIDIDQENAASAAAAAADGDGGNSDCDRGEGEGATTAAVAAAGKSILSNNNNNNNNAYNSKDRNTSKSSNGKEHQQHLDLEMQAISSHHANNAIDDDDYNGNCSSSSDDDDTDTDEGGGIGIGELTEPLNPKLELCWSCLIPLHGHCTTTTPADNDNDDDRPITTTTPTTTSAATTTTTFLYSTHTHPLLNIAVCSTCVERATAVESDVIDMELSGSDSNENDEKEETDIDAAAAAAAAAAESTTATTNTKEMNACSWCGLEDEELALHDDIDDIPKSDLILCDTCPRAFCVRCTILSLGGHVSAWETVRRDALLLESSSDEEDNKEWRCCHCQPTSFLVRLQCAHELATAAGAAAGSSSTSPKSSTFDEENDNSENGKVGEDSEGQRRTMNHDESIEKLLHELDYAEYCLSDATHRLDEATVEQERKKIELELIENSDTSTANNNELQARVQAEVDGYMERWMLHFDQIKDTVARLHEELDSLEVGILEGYYKCREKDYRLRNDHDDDDVVPTWKIEADIANERREEADGFSRGEFRGASGYKPRDLRVLKLEPEDLNAQCLSEIEDLNTVEGAIEQMQANANCGKECKFWRSKTGTTELDIEMFREKAVKFEKLSLGELVDLVTLEKKCRTDKDDAIATEKEDDEVFSRKGSGSRVVKRFAQLRALKTQARNESTKSLLAGDKLEYQPRLPAQNKANKLPATEPKEKKRAQLLQLSVGGSSGGAFQVRLSRGMIIGDDSAEYEDSDVVLNVGDARARVTVCHSLATLLKEHQEDGLKFCWNNICSDVLNFDQEDDDDTAIHGAILAHNMGLGKSFQAICLLHTLLTHPALIRTNGERIIRRALLVAPVNTLTNWETELQKWIGLDSGRNVPAVRFYQLLGDSRSRVHVVKEWFRLGGILCVSSEKYASTCKEFLNSSKGTTNGNKSKTMKSTPVEDDALLRKALFNPGPDVVVLDEVHSMLKSNTTIIYKVLSGLRTRLRLGLTGSPIQNNLYEYYRMASWVRPHCLGTEANFTRTFHDPIMDGMAADCTPLEAKTQEEVSSEMHRILSQFVHRRDADVLSKELPFLQEAIIHVRQSKAQVKLFREFRKYQHEMDSKNFFKQYHALRPVTNHPACLITPDKSRPNSPQFDESTRVAPEKYAWICDKCQIARFRTFDEATAHEETCDGTFDVEQTVVTENRARDNDDWWISFAERAAKSDLDIRSIEHGGKIVLLLQIIAHCDAIGDKVVVFSQSLPTLSYIEEILNSPDWGGFTFYSTNTVRKQRIGGWRRNQDYLRIDGSVDAKERGDLIDTFHDTAAENQSRLFLISTNAGGLGINLVAANRVVLFDSHWNPAVDLQAVYRCYRYGQMKPTYCYRLLTEGSMEQKIYSRAAAKSSLSDLVIDQANPERCFTKQEMDLLRKEDTWVSCDACNKWRMLPPDLSAEEIQNLPDVWYCKDNIYDPDRSSCAAQERTLEWMLTYFERRAREIDDANAQSQDSLSSQSAKPITEVRTSFDKIHLKYTERDEVLQTLLTRSEENKSATASSGKKTWVSKWDFNFDKNDKLESTSPVEDETPIISPRKSRRSPSKTRMASPAKRVSTLPTTKKTLNSIKEKLDDSSAAMEDDTAASSSSPSDTPPRKKTPLKTNNKNTDVRLPGSPYDQICKSSTGSSGKKRKEDPAGRSNSGSGKKQKPHEAETSYNPVVDLTFDSDSDSD</sequence>
<dbReference type="GO" id="GO:0016787">
    <property type="term" value="F:hydrolase activity"/>
    <property type="evidence" value="ECO:0007669"/>
    <property type="project" value="UniProtKB-KW"/>
</dbReference>
<dbReference type="PANTHER" id="PTHR45797:SF1">
    <property type="entry name" value="HELICASE ARIP4"/>
    <property type="match status" value="1"/>
</dbReference>
<dbReference type="Pfam" id="PF00271">
    <property type="entry name" value="Helicase_C"/>
    <property type="match status" value="1"/>
</dbReference>
<feature type="region of interest" description="Disordered" evidence="12">
    <location>
        <begin position="75"/>
        <end position="106"/>
    </location>
</feature>
<keyword evidence="17" id="KW-1185">Reference proteome</keyword>
<evidence type="ECO:0008006" key="18">
    <source>
        <dbReference type="Google" id="ProtNLM"/>
    </source>
</evidence>
<dbReference type="GO" id="GO:0005524">
    <property type="term" value="F:ATP binding"/>
    <property type="evidence" value="ECO:0007669"/>
    <property type="project" value="UniProtKB-KW"/>
</dbReference>
<comment type="subcellular location">
    <subcellularLocation>
        <location evidence="1">Nucleus</location>
    </subcellularLocation>
</comment>
<feature type="compositionally biased region" description="Polar residues" evidence="12">
    <location>
        <begin position="1613"/>
        <end position="1623"/>
    </location>
</feature>